<keyword evidence="3" id="KW-1185">Reference proteome</keyword>
<evidence type="ECO:0000313" key="2">
    <source>
        <dbReference type="EMBL" id="TNY32226.1"/>
    </source>
</evidence>
<sequence length="63" mass="7120">MQELRWLMRAKRWANRPPSESRVKLVIGAIVITLAIAGFATFVGWPDWAQTDGVGRNAVRIQN</sequence>
<dbReference type="AlphaFoldDB" id="A0A5C5GF60"/>
<organism evidence="2 3">
    <name type="scientific">Pelagovum pacificum</name>
    <dbReference type="NCBI Taxonomy" id="2588711"/>
    <lineage>
        <taxon>Bacteria</taxon>
        <taxon>Pseudomonadati</taxon>
        <taxon>Pseudomonadota</taxon>
        <taxon>Alphaproteobacteria</taxon>
        <taxon>Rhodobacterales</taxon>
        <taxon>Paracoccaceae</taxon>
        <taxon>Pelagovum</taxon>
    </lineage>
</organism>
<keyword evidence="1" id="KW-0472">Membrane</keyword>
<proteinExistence type="predicted"/>
<accession>A0A5C5GF60</accession>
<gene>
    <name evidence="2" type="ORF">FHY64_02710</name>
</gene>
<dbReference type="OrthoDB" id="7283678at2"/>
<protein>
    <submittedName>
        <fullName evidence="2">Uncharacterized protein</fullName>
    </submittedName>
</protein>
<feature type="transmembrane region" description="Helical" evidence="1">
    <location>
        <begin position="21"/>
        <end position="45"/>
    </location>
</feature>
<evidence type="ECO:0000313" key="3">
    <source>
        <dbReference type="Proteomes" id="UP000314011"/>
    </source>
</evidence>
<reference evidence="2 3" key="1">
    <citation type="submission" date="2019-06" db="EMBL/GenBank/DDBJ databases">
        <title>Genome of new Rhodobacteraceae sp. SM1903.</title>
        <authorList>
            <person name="Ren X."/>
        </authorList>
    </citation>
    <scope>NUCLEOTIDE SEQUENCE [LARGE SCALE GENOMIC DNA]</scope>
    <source>
        <strain evidence="2 3">SM1903</strain>
    </source>
</reference>
<keyword evidence="1" id="KW-1133">Transmembrane helix</keyword>
<keyword evidence="1" id="KW-0812">Transmembrane</keyword>
<dbReference type="RefSeq" id="WP_140192906.1">
    <property type="nucleotide sequence ID" value="NZ_CP065915.1"/>
</dbReference>
<dbReference type="Proteomes" id="UP000314011">
    <property type="component" value="Unassembled WGS sequence"/>
</dbReference>
<evidence type="ECO:0000256" key="1">
    <source>
        <dbReference type="SAM" id="Phobius"/>
    </source>
</evidence>
<comment type="caution">
    <text evidence="2">The sequence shown here is derived from an EMBL/GenBank/DDBJ whole genome shotgun (WGS) entry which is preliminary data.</text>
</comment>
<name>A0A5C5GF60_9RHOB</name>
<dbReference type="EMBL" id="VFFF01000001">
    <property type="protein sequence ID" value="TNY32226.1"/>
    <property type="molecule type" value="Genomic_DNA"/>
</dbReference>